<proteinExistence type="predicted"/>
<name>A0AAV7VLW4_PLEWA</name>
<protein>
    <recommendedName>
        <fullName evidence="4">t-SNARE coiled-coil homology domain-containing protein</fullName>
    </recommendedName>
</protein>
<feature type="compositionally biased region" description="Gly residues" evidence="1">
    <location>
        <begin position="87"/>
        <end position="96"/>
    </location>
</feature>
<dbReference type="EMBL" id="JANPWB010000003">
    <property type="protein sequence ID" value="KAJ1201674.1"/>
    <property type="molecule type" value="Genomic_DNA"/>
</dbReference>
<sequence>MGMVSEDQESNSEPELLHILVAMQSGLATIYSKIDLLSHRMDSMSERLDKQVEHVDEVELRISAVEDDYNAMSEAQTKTDKTVAAGQGRGPLGLLS</sequence>
<evidence type="ECO:0000256" key="1">
    <source>
        <dbReference type="SAM" id="MobiDB-lite"/>
    </source>
</evidence>
<keyword evidence="3" id="KW-1185">Reference proteome</keyword>
<comment type="caution">
    <text evidence="2">The sequence shown here is derived from an EMBL/GenBank/DDBJ whole genome shotgun (WGS) entry which is preliminary data.</text>
</comment>
<evidence type="ECO:0008006" key="4">
    <source>
        <dbReference type="Google" id="ProtNLM"/>
    </source>
</evidence>
<dbReference type="Proteomes" id="UP001066276">
    <property type="component" value="Chromosome 2_1"/>
</dbReference>
<accession>A0AAV7VLW4</accession>
<reference evidence="2" key="1">
    <citation type="journal article" date="2022" name="bioRxiv">
        <title>Sequencing and chromosome-scale assembly of the giantPleurodeles waltlgenome.</title>
        <authorList>
            <person name="Brown T."/>
            <person name="Elewa A."/>
            <person name="Iarovenko S."/>
            <person name="Subramanian E."/>
            <person name="Araus A.J."/>
            <person name="Petzold A."/>
            <person name="Susuki M."/>
            <person name="Suzuki K.-i.T."/>
            <person name="Hayashi T."/>
            <person name="Toyoda A."/>
            <person name="Oliveira C."/>
            <person name="Osipova E."/>
            <person name="Leigh N.D."/>
            <person name="Simon A."/>
            <person name="Yun M.H."/>
        </authorList>
    </citation>
    <scope>NUCLEOTIDE SEQUENCE</scope>
    <source>
        <strain evidence="2">20211129_DDA</strain>
        <tissue evidence="2">Liver</tissue>
    </source>
</reference>
<gene>
    <name evidence="2" type="ORF">NDU88_005480</name>
</gene>
<dbReference type="AlphaFoldDB" id="A0AAV7VLW4"/>
<feature type="region of interest" description="Disordered" evidence="1">
    <location>
        <begin position="72"/>
        <end position="96"/>
    </location>
</feature>
<evidence type="ECO:0000313" key="2">
    <source>
        <dbReference type="EMBL" id="KAJ1201674.1"/>
    </source>
</evidence>
<organism evidence="2 3">
    <name type="scientific">Pleurodeles waltl</name>
    <name type="common">Iberian ribbed newt</name>
    <dbReference type="NCBI Taxonomy" id="8319"/>
    <lineage>
        <taxon>Eukaryota</taxon>
        <taxon>Metazoa</taxon>
        <taxon>Chordata</taxon>
        <taxon>Craniata</taxon>
        <taxon>Vertebrata</taxon>
        <taxon>Euteleostomi</taxon>
        <taxon>Amphibia</taxon>
        <taxon>Batrachia</taxon>
        <taxon>Caudata</taxon>
        <taxon>Salamandroidea</taxon>
        <taxon>Salamandridae</taxon>
        <taxon>Pleurodelinae</taxon>
        <taxon>Pleurodeles</taxon>
    </lineage>
</organism>
<evidence type="ECO:0000313" key="3">
    <source>
        <dbReference type="Proteomes" id="UP001066276"/>
    </source>
</evidence>